<accession>A0A9P1N046</accession>
<feature type="transmembrane region" description="Helical" evidence="1">
    <location>
        <begin position="189"/>
        <end position="215"/>
    </location>
</feature>
<keyword evidence="3" id="KW-1185">Reference proteome</keyword>
<feature type="transmembrane region" description="Helical" evidence="1">
    <location>
        <begin position="55"/>
        <end position="75"/>
    </location>
</feature>
<keyword evidence="1" id="KW-0472">Membrane</keyword>
<keyword evidence="1" id="KW-1133">Transmembrane helix</keyword>
<name>A0A9P1N046_9PELO</name>
<keyword evidence="1" id="KW-0812">Transmembrane</keyword>
<organism evidence="2 3">
    <name type="scientific">Caenorhabditis angaria</name>
    <dbReference type="NCBI Taxonomy" id="860376"/>
    <lineage>
        <taxon>Eukaryota</taxon>
        <taxon>Metazoa</taxon>
        <taxon>Ecdysozoa</taxon>
        <taxon>Nematoda</taxon>
        <taxon>Chromadorea</taxon>
        <taxon>Rhabditida</taxon>
        <taxon>Rhabditina</taxon>
        <taxon>Rhabditomorpha</taxon>
        <taxon>Rhabditoidea</taxon>
        <taxon>Rhabditidae</taxon>
        <taxon>Peloderinae</taxon>
        <taxon>Caenorhabditis</taxon>
    </lineage>
</organism>
<feature type="transmembrane region" description="Helical" evidence="1">
    <location>
        <begin position="96"/>
        <end position="120"/>
    </location>
</feature>
<protein>
    <submittedName>
        <fullName evidence="2">Uncharacterized protein</fullName>
    </submittedName>
</protein>
<dbReference type="Proteomes" id="UP001152747">
    <property type="component" value="Unassembled WGS sequence"/>
</dbReference>
<sequence length="284" mass="33880">MIFLNDYISLNHFQIIREKYNIQLNETAHLSLSLFRVHIIDSTIVFDSPIQTSPYIAIQFLLSVYIILFFTIHVISTFEMIHRIANLSHSIIFRRIICGLLPIAIIIIGLLFLSASYAHILEQIENNKTSIVFDWRKSENGRFIVNSICYIGTICLIVNFFSVLIYRVFTTKLNNRRFLKPSKIETRLYRFLIFRLIFQFCNIFIPFSLFLLVSYEYKLSYDPSDIIFIHYISQTLFSISIMLILFENSHHDWIQQKYEDIKVYIHRVRTRENEVLPTTDIFRY</sequence>
<evidence type="ECO:0000313" key="2">
    <source>
        <dbReference type="EMBL" id="CAI5442721.1"/>
    </source>
</evidence>
<reference evidence="2" key="1">
    <citation type="submission" date="2022-11" db="EMBL/GenBank/DDBJ databases">
        <authorList>
            <person name="Kikuchi T."/>
        </authorList>
    </citation>
    <scope>NUCLEOTIDE SEQUENCE</scope>
    <source>
        <strain evidence="2">PS1010</strain>
    </source>
</reference>
<feature type="transmembrane region" description="Helical" evidence="1">
    <location>
        <begin position="143"/>
        <end position="169"/>
    </location>
</feature>
<evidence type="ECO:0000256" key="1">
    <source>
        <dbReference type="SAM" id="Phobius"/>
    </source>
</evidence>
<comment type="caution">
    <text evidence="2">The sequence shown here is derived from an EMBL/GenBank/DDBJ whole genome shotgun (WGS) entry which is preliminary data.</text>
</comment>
<evidence type="ECO:0000313" key="3">
    <source>
        <dbReference type="Proteomes" id="UP001152747"/>
    </source>
</evidence>
<dbReference type="EMBL" id="CANHGI010000002">
    <property type="protein sequence ID" value="CAI5442721.1"/>
    <property type="molecule type" value="Genomic_DNA"/>
</dbReference>
<dbReference type="AlphaFoldDB" id="A0A9P1N046"/>
<feature type="transmembrane region" description="Helical" evidence="1">
    <location>
        <begin position="227"/>
        <end position="246"/>
    </location>
</feature>
<proteinExistence type="predicted"/>
<gene>
    <name evidence="2" type="ORF">CAMP_LOCUS5358</name>
</gene>